<gene>
    <name evidence="1" type="ordered locus">Swoo_2106</name>
</gene>
<organism evidence="1 2">
    <name type="scientific">Shewanella woodyi (strain ATCC 51908 / MS32)</name>
    <dbReference type="NCBI Taxonomy" id="392500"/>
    <lineage>
        <taxon>Bacteria</taxon>
        <taxon>Pseudomonadati</taxon>
        <taxon>Pseudomonadota</taxon>
        <taxon>Gammaproteobacteria</taxon>
        <taxon>Alteromonadales</taxon>
        <taxon>Shewanellaceae</taxon>
        <taxon>Shewanella</taxon>
    </lineage>
</organism>
<sequence length="126" mass="13405">MQVQANYFGSSQAQVSGVSGANGSSQVKPNSAIDAAEQIERVKQGQGLEKALIDANSASKDIHDTQGGVQLFEQTTPEQLSNRLGAKLEYERAIQGSEGAVAHYLANEHAAAREEIQQMVGIDTYA</sequence>
<dbReference type="Proteomes" id="UP000002168">
    <property type="component" value="Chromosome"/>
</dbReference>
<name>B1KRI3_SHEWM</name>
<dbReference type="KEGG" id="swd:Swoo_2106"/>
<dbReference type="EMBL" id="CP000961">
    <property type="protein sequence ID" value="ACA86390.1"/>
    <property type="molecule type" value="Genomic_DNA"/>
</dbReference>
<reference evidence="1 2" key="1">
    <citation type="submission" date="2008-02" db="EMBL/GenBank/DDBJ databases">
        <title>Complete sequence of Shewanella woodyi ATCC 51908.</title>
        <authorList>
            <consortium name="US DOE Joint Genome Institute"/>
            <person name="Copeland A."/>
            <person name="Lucas S."/>
            <person name="Lapidus A."/>
            <person name="Glavina del Rio T."/>
            <person name="Dalin E."/>
            <person name="Tice H."/>
            <person name="Bruce D."/>
            <person name="Goodwin L."/>
            <person name="Pitluck S."/>
            <person name="Sims D."/>
            <person name="Brettin T."/>
            <person name="Detter J.C."/>
            <person name="Han C."/>
            <person name="Kuske C.R."/>
            <person name="Schmutz J."/>
            <person name="Larimer F."/>
            <person name="Land M."/>
            <person name="Hauser L."/>
            <person name="Kyrpides N."/>
            <person name="Lykidis A."/>
            <person name="Zhao J.-S."/>
            <person name="Richardson P."/>
        </authorList>
    </citation>
    <scope>NUCLEOTIDE SEQUENCE [LARGE SCALE GENOMIC DNA]</scope>
    <source>
        <strain evidence="2">ATCC 51908 / MS32</strain>
    </source>
</reference>
<protein>
    <submittedName>
        <fullName evidence="1">Uncharacterized protein</fullName>
    </submittedName>
</protein>
<dbReference type="STRING" id="392500.Swoo_2106"/>
<keyword evidence="2" id="KW-1185">Reference proteome</keyword>
<evidence type="ECO:0000313" key="1">
    <source>
        <dbReference type="EMBL" id="ACA86390.1"/>
    </source>
</evidence>
<accession>B1KRI3</accession>
<evidence type="ECO:0000313" key="2">
    <source>
        <dbReference type="Proteomes" id="UP000002168"/>
    </source>
</evidence>
<dbReference type="AlphaFoldDB" id="B1KRI3"/>
<dbReference type="HOGENOM" id="CLU_162058_0_0_6"/>
<proteinExistence type="predicted"/>